<organism evidence="2 3">
    <name type="scientific">Granulicella aggregans</name>
    <dbReference type="NCBI Taxonomy" id="474949"/>
    <lineage>
        <taxon>Bacteria</taxon>
        <taxon>Pseudomonadati</taxon>
        <taxon>Acidobacteriota</taxon>
        <taxon>Terriglobia</taxon>
        <taxon>Terriglobales</taxon>
        <taxon>Acidobacteriaceae</taxon>
        <taxon>Granulicella</taxon>
    </lineage>
</organism>
<keyword evidence="2" id="KW-0808">Transferase</keyword>
<protein>
    <submittedName>
        <fullName evidence="2">Glycosyltransferase involved in cell wall biosynthesis</fullName>
    </submittedName>
</protein>
<dbReference type="CDD" id="cd00761">
    <property type="entry name" value="Glyco_tranf_GTA_type"/>
    <property type="match status" value="1"/>
</dbReference>
<dbReference type="Proteomes" id="UP000540989">
    <property type="component" value="Unassembled WGS sequence"/>
</dbReference>
<dbReference type="SUPFAM" id="SSF53448">
    <property type="entry name" value="Nucleotide-diphospho-sugar transferases"/>
    <property type="match status" value="1"/>
</dbReference>
<dbReference type="InterPro" id="IPR029044">
    <property type="entry name" value="Nucleotide-diphossugar_trans"/>
</dbReference>
<dbReference type="GO" id="GO:0016740">
    <property type="term" value="F:transferase activity"/>
    <property type="evidence" value="ECO:0007669"/>
    <property type="project" value="UniProtKB-KW"/>
</dbReference>
<dbReference type="Pfam" id="PF00535">
    <property type="entry name" value="Glycos_transf_2"/>
    <property type="match status" value="1"/>
</dbReference>
<dbReference type="RefSeq" id="WP_184215687.1">
    <property type="nucleotide sequence ID" value="NZ_JACHIP010000002.1"/>
</dbReference>
<dbReference type="InterPro" id="IPR001173">
    <property type="entry name" value="Glyco_trans_2-like"/>
</dbReference>
<dbReference type="EMBL" id="JACHIP010000002">
    <property type="protein sequence ID" value="MBB5057155.1"/>
    <property type="molecule type" value="Genomic_DNA"/>
</dbReference>
<comment type="caution">
    <text evidence="2">The sequence shown here is derived from an EMBL/GenBank/DDBJ whole genome shotgun (WGS) entry which is preliminary data.</text>
</comment>
<reference evidence="2 3" key="1">
    <citation type="submission" date="2020-08" db="EMBL/GenBank/DDBJ databases">
        <title>Genomic Encyclopedia of Type Strains, Phase IV (KMG-V): Genome sequencing to study the core and pangenomes of soil and plant-associated prokaryotes.</title>
        <authorList>
            <person name="Whitman W."/>
        </authorList>
    </citation>
    <scope>NUCLEOTIDE SEQUENCE [LARGE SCALE GENOMIC DNA]</scope>
    <source>
        <strain evidence="2 3">M8UP14</strain>
    </source>
</reference>
<dbReference type="InterPro" id="IPR050834">
    <property type="entry name" value="Glycosyltransf_2"/>
</dbReference>
<accession>A0A7W8E4H5</accession>
<gene>
    <name evidence="2" type="ORF">HDF16_001840</name>
</gene>
<sequence length="293" mass="33063">MPIISLVCATKGRTGEVEQLLDSLVAQKHASMEVIIVDQNQDDRLVPIIEAVRDRLDINHLRMEPRGVSAARNAGFRAARGRIVSFPDDDCWYPSRLVRDVEAWFNDRPDYKILAVGCTDQDGVRSGNRWFQEECDLKVSNSLRTTMCPTMFFDCTPEMRRVFFDESLNYGEDTDFCLRQLKTGIKGRLDSKMNIYHPVRDMLSGTVTADRAVKYGSGMGVLVRRHATVVLWFALLAYDLLRAALVACRGRMHDASIVVAHARGLTRGYMKAALIGDFSAIEKRRLLVDADDV</sequence>
<evidence type="ECO:0000313" key="2">
    <source>
        <dbReference type="EMBL" id="MBB5057155.1"/>
    </source>
</evidence>
<dbReference type="Gene3D" id="3.90.550.10">
    <property type="entry name" value="Spore Coat Polysaccharide Biosynthesis Protein SpsA, Chain A"/>
    <property type="match status" value="1"/>
</dbReference>
<dbReference type="PANTHER" id="PTHR43685">
    <property type="entry name" value="GLYCOSYLTRANSFERASE"/>
    <property type="match status" value="1"/>
</dbReference>
<name>A0A7W8E4H5_9BACT</name>
<dbReference type="PANTHER" id="PTHR43685:SF2">
    <property type="entry name" value="GLYCOSYLTRANSFERASE 2-LIKE DOMAIN-CONTAINING PROTEIN"/>
    <property type="match status" value="1"/>
</dbReference>
<evidence type="ECO:0000313" key="3">
    <source>
        <dbReference type="Proteomes" id="UP000540989"/>
    </source>
</evidence>
<feature type="domain" description="Glycosyltransferase 2-like" evidence="1">
    <location>
        <begin position="7"/>
        <end position="131"/>
    </location>
</feature>
<dbReference type="AlphaFoldDB" id="A0A7W8E4H5"/>
<keyword evidence="3" id="KW-1185">Reference proteome</keyword>
<proteinExistence type="predicted"/>
<evidence type="ECO:0000259" key="1">
    <source>
        <dbReference type="Pfam" id="PF00535"/>
    </source>
</evidence>